<dbReference type="GO" id="GO:0016491">
    <property type="term" value="F:oxidoreductase activity"/>
    <property type="evidence" value="ECO:0007669"/>
    <property type="project" value="UniProtKB-KW"/>
</dbReference>
<dbReference type="InterPro" id="IPR012675">
    <property type="entry name" value="Beta-grasp_dom_sf"/>
</dbReference>
<comment type="cofactor">
    <cofactor evidence="1">
        <name>FAD</name>
        <dbReference type="ChEBI" id="CHEBI:57692"/>
    </cofactor>
</comment>
<evidence type="ECO:0000256" key="6">
    <source>
        <dbReference type="ARBA" id="ARBA00023002"/>
    </source>
</evidence>
<evidence type="ECO:0000256" key="4">
    <source>
        <dbReference type="ARBA" id="ARBA00022723"/>
    </source>
</evidence>
<feature type="transmembrane region" description="Helical" evidence="9">
    <location>
        <begin position="162"/>
        <end position="181"/>
    </location>
</feature>
<dbReference type="PROSITE" id="PS00197">
    <property type="entry name" value="2FE2S_FER_1"/>
    <property type="match status" value="1"/>
</dbReference>
<dbReference type="InterPro" id="IPR039261">
    <property type="entry name" value="FNR_nucleotide-bd"/>
</dbReference>
<dbReference type="PANTHER" id="PTHR47354:SF8">
    <property type="entry name" value="1,2-PHENYLACETYL-COA EPOXIDASE, SUBUNIT E"/>
    <property type="match status" value="1"/>
</dbReference>
<name>A0A256A032_9FLAO</name>
<dbReference type="SUPFAM" id="SSF52343">
    <property type="entry name" value="Ferredoxin reductase-like, C-terminal NADP-linked domain"/>
    <property type="match status" value="1"/>
</dbReference>
<dbReference type="RefSeq" id="WP_094485531.1">
    <property type="nucleotide sequence ID" value="NZ_NOXX01000162.1"/>
</dbReference>
<dbReference type="InterPro" id="IPR008333">
    <property type="entry name" value="Cbr1-like_FAD-bd_dom"/>
</dbReference>
<dbReference type="GO" id="GO:0008610">
    <property type="term" value="P:lipid biosynthetic process"/>
    <property type="evidence" value="ECO:0007669"/>
    <property type="project" value="InterPro"/>
</dbReference>
<dbReference type="GO" id="GO:0005506">
    <property type="term" value="F:iron ion binding"/>
    <property type="evidence" value="ECO:0007669"/>
    <property type="project" value="InterPro"/>
</dbReference>
<dbReference type="InterPro" id="IPR017927">
    <property type="entry name" value="FAD-bd_FR_type"/>
</dbReference>
<dbReference type="PROSITE" id="PS51384">
    <property type="entry name" value="FAD_FR"/>
    <property type="match status" value="1"/>
</dbReference>
<evidence type="ECO:0000256" key="8">
    <source>
        <dbReference type="ARBA" id="ARBA00023014"/>
    </source>
</evidence>
<keyword evidence="9" id="KW-1133">Transmembrane helix</keyword>
<dbReference type="CDD" id="cd06214">
    <property type="entry name" value="PA_degradation_oxidoreductase_like"/>
    <property type="match status" value="1"/>
</dbReference>
<proteinExistence type="predicted"/>
<keyword evidence="5" id="KW-0274">FAD</keyword>
<evidence type="ECO:0000259" key="10">
    <source>
        <dbReference type="PROSITE" id="PS51085"/>
    </source>
</evidence>
<dbReference type="Gene3D" id="3.40.50.80">
    <property type="entry name" value="Nucleotide-binding domain of ferredoxin-NADP reductase (FNR) module"/>
    <property type="match status" value="1"/>
</dbReference>
<dbReference type="InterPro" id="IPR017938">
    <property type="entry name" value="Riboflavin_synthase-like_b-brl"/>
</dbReference>
<keyword evidence="9" id="KW-0812">Transmembrane</keyword>
<comment type="caution">
    <text evidence="12">The sequence shown here is derived from an EMBL/GenBank/DDBJ whole genome shotgun (WGS) entry which is preliminary data.</text>
</comment>
<dbReference type="PRINTS" id="PR00371">
    <property type="entry name" value="FPNCR"/>
</dbReference>
<dbReference type="Proteomes" id="UP000216035">
    <property type="component" value="Unassembled WGS sequence"/>
</dbReference>
<feature type="transmembrane region" description="Helical" evidence="9">
    <location>
        <begin position="60"/>
        <end position="79"/>
    </location>
</feature>
<protein>
    <submittedName>
        <fullName evidence="12">Uncharacterized protein</fullName>
    </submittedName>
</protein>
<dbReference type="OrthoDB" id="9770329at2"/>
<dbReference type="PANTHER" id="PTHR47354">
    <property type="entry name" value="NADH OXIDOREDUCTASE HCR"/>
    <property type="match status" value="1"/>
</dbReference>
<dbReference type="Gene3D" id="3.10.20.30">
    <property type="match status" value="1"/>
</dbReference>
<feature type="transmembrane region" description="Helical" evidence="9">
    <location>
        <begin position="20"/>
        <end position="40"/>
    </location>
</feature>
<evidence type="ECO:0000256" key="2">
    <source>
        <dbReference type="ARBA" id="ARBA00022630"/>
    </source>
</evidence>
<evidence type="ECO:0000259" key="11">
    <source>
        <dbReference type="PROSITE" id="PS51384"/>
    </source>
</evidence>
<dbReference type="GO" id="GO:0050660">
    <property type="term" value="F:flavin adenine dinucleotide binding"/>
    <property type="evidence" value="ECO:0007669"/>
    <property type="project" value="TreeGrafter"/>
</dbReference>
<sequence length="603" mass="69773">MNISTFFENVTAMYGENLLWYAGFAFPFFIIFWIVGKKYFKKIRIQETERANVNHFKHDLGFSASTFLVFAIMDVFLLYSESKGYTKLYFDISDYGYVWLGVSFFLVLFIDDMFFYWSHRAMHLPRFYKFFHKVHHESTDPSPLTAFAFHPSEAIIENMMHFVLPFLLPLHFGTIIAWQIFSMLNNVLGHLGYEIYPKIWVKLPILQFKTASTHHNMHHQLFNGNYALYFTWWDKWMGTEFKDYESRHEQIFERKHIKKSSDGLYLLTVSDIRKEANEAFTIEFVNVPSVFRDYSAGQHLTIKVNRHGEILYRTFSISSVPNAGNSLTLTIKKIKDGKVTNYLADSLRVGDTLEVTAPSGQFFINPEPAHQKHYVMIAGGSGITPIYSMIGAILKFEPKSKITLLYANRNLNSIIFKEKLEQWTTEFSTQLEVKHFLSEEENPKKAIKGYITRIFLEEMLKQYGKSKLDFYLCGPEIMTNKLLDDLASLGVAKDKIHRELFLITTQTQESASQKAQVSAKVLSKTYQFETQDGKTILQSGIEQNVPLPFSCQNGLCGICKMKCIQGRVIMKSNQVLTEQDLKDGYILTCQSLPQTPTIFIKNP</sequence>
<evidence type="ECO:0000256" key="5">
    <source>
        <dbReference type="ARBA" id="ARBA00022827"/>
    </source>
</evidence>
<evidence type="ECO:0000313" key="12">
    <source>
        <dbReference type="EMBL" id="OYQ46484.1"/>
    </source>
</evidence>
<dbReference type="GO" id="GO:0051537">
    <property type="term" value="F:2 iron, 2 sulfur cluster binding"/>
    <property type="evidence" value="ECO:0007669"/>
    <property type="project" value="UniProtKB-KW"/>
</dbReference>
<dbReference type="InterPro" id="IPR006694">
    <property type="entry name" value="Fatty_acid_hydroxylase"/>
</dbReference>
<dbReference type="Pfam" id="PF00111">
    <property type="entry name" value="Fer2"/>
    <property type="match status" value="1"/>
</dbReference>
<keyword evidence="13" id="KW-1185">Reference proteome</keyword>
<dbReference type="EMBL" id="NOXX01000162">
    <property type="protein sequence ID" value="OYQ46484.1"/>
    <property type="molecule type" value="Genomic_DNA"/>
</dbReference>
<dbReference type="InterPro" id="IPR001041">
    <property type="entry name" value="2Fe-2S_ferredoxin-type"/>
</dbReference>
<dbReference type="InterPro" id="IPR050415">
    <property type="entry name" value="MRET"/>
</dbReference>
<keyword evidence="2" id="KW-0285">Flavoprotein</keyword>
<dbReference type="AlphaFoldDB" id="A0A256A032"/>
<dbReference type="CDD" id="cd00207">
    <property type="entry name" value="fer2"/>
    <property type="match status" value="1"/>
</dbReference>
<evidence type="ECO:0000256" key="9">
    <source>
        <dbReference type="SAM" id="Phobius"/>
    </source>
</evidence>
<dbReference type="SUPFAM" id="SSF54292">
    <property type="entry name" value="2Fe-2S ferredoxin-like"/>
    <property type="match status" value="1"/>
</dbReference>
<dbReference type="InterPro" id="IPR001709">
    <property type="entry name" value="Flavoprot_Pyr_Nucl_cyt_Rdtase"/>
</dbReference>
<keyword evidence="8" id="KW-0411">Iron-sulfur</keyword>
<keyword evidence="3" id="KW-0001">2Fe-2S</keyword>
<dbReference type="PROSITE" id="PS51085">
    <property type="entry name" value="2FE2S_FER_2"/>
    <property type="match status" value="1"/>
</dbReference>
<evidence type="ECO:0000256" key="3">
    <source>
        <dbReference type="ARBA" id="ARBA00022714"/>
    </source>
</evidence>
<organism evidence="12 13">
    <name type="scientific">Flavobacterium aurantiibacter</name>
    <dbReference type="NCBI Taxonomy" id="2023067"/>
    <lineage>
        <taxon>Bacteria</taxon>
        <taxon>Pseudomonadati</taxon>
        <taxon>Bacteroidota</taxon>
        <taxon>Flavobacteriia</taxon>
        <taxon>Flavobacteriales</taxon>
        <taxon>Flavobacteriaceae</taxon>
        <taxon>Flavobacterium</taxon>
    </lineage>
</organism>
<dbReference type="Gene3D" id="2.40.30.10">
    <property type="entry name" value="Translation factors"/>
    <property type="match status" value="1"/>
</dbReference>
<evidence type="ECO:0000256" key="1">
    <source>
        <dbReference type="ARBA" id="ARBA00001974"/>
    </source>
</evidence>
<dbReference type="InterPro" id="IPR036010">
    <property type="entry name" value="2Fe-2S_ferredoxin-like_sf"/>
</dbReference>
<reference evidence="12 13" key="1">
    <citation type="submission" date="2017-07" db="EMBL/GenBank/DDBJ databases">
        <title>Flavobacterium cyanobacteriorum sp. nov., isolated from cyanobacterial aggregates in a eutrophic lake.</title>
        <authorList>
            <person name="Cai H."/>
        </authorList>
    </citation>
    <scope>NUCLEOTIDE SEQUENCE [LARGE SCALE GENOMIC DNA]</scope>
    <source>
        <strain evidence="12 13">TH167</strain>
    </source>
</reference>
<keyword evidence="7" id="KW-0408">Iron</keyword>
<dbReference type="Pfam" id="PF00970">
    <property type="entry name" value="FAD_binding_6"/>
    <property type="match status" value="1"/>
</dbReference>
<feature type="transmembrane region" description="Helical" evidence="9">
    <location>
        <begin position="99"/>
        <end position="117"/>
    </location>
</feature>
<feature type="domain" description="2Fe-2S ferredoxin-type" evidence="10">
    <location>
        <begin position="515"/>
        <end position="603"/>
    </location>
</feature>
<gene>
    <name evidence="12" type="ORF">CHX27_04290</name>
</gene>
<dbReference type="SUPFAM" id="SSF63380">
    <property type="entry name" value="Riboflavin synthase domain-like"/>
    <property type="match status" value="1"/>
</dbReference>
<dbReference type="Pfam" id="PF04116">
    <property type="entry name" value="FA_hydroxylase"/>
    <property type="match status" value="1"/>
</dbReference>
<keyword evidence="9" id="KW-0472">Membrane</keyword>
<dbReference type="InterPro" id="IPR006058">
    <property type="entry name" value="2Fe2S_fd_BS"/>
</dbReference>
<keyword evidence="4" id="KW-0479">Metal-binding</keyword>
<keyword evidence="6" id="KW-0560">Oxidoreductase</keyword>
<dbReference type="Pfam" id="PF00175">
    <property type="entry name" value="NAD_binding_1"/>
    <property type="match status" value="1"/>
</dbReference>
<evidence type="ECO:0000313" key="13">
    <source>
        <dbReference type="Proteomes" id="UP000216035"/>
    </source>
</evidence>
<feature type="domain" description="FAD-binding FR-type" evidence="11">
    <location>
        <begin position="262"/>
        <end position="365"/>
    </location>
</feature>
<evidence type="ECO:0000256" key="7">
    <source>
        <dbReference type="ARBA" id="ARBA00023004"/>
    </source>
</evidence>
<dbReference type="InterPro" id="IPR001433">
    <property type="entry name" value="OxRdtase_FAD/NAD-bd"/>
</dbReference>
<dbReference type="PRINTS" id="PR00406">
    <property type="entry name" value="CYTB5RDTASE"/>
</dbReference>
<accession>A0A256A032</accession>